<reference evidence="2" key="2">
    <citation type="submission" date="2025-09" db="UniProtKB">
        <authorList>
            <consortium name="Ensembl"/>
        </authorList>
    </citation>
    <scope>IDENTIFICATION</scope>
</reference>
<protein>
    <submittedName>
        <fullName evidence="2">Uncharacterized protein</fullName>
    </submittedName>
</protein>
<evidence type="ECO:0000256" key="1">
    <source>
        <dbReference type="SAM" id="MobiDB-lite"/>
    </source>
</evidence>
<dbReference type="Proteomes" id="UP000694422">
    <property type="component" value="Unplaced"/>
</dbReference>
<organism evidence="2 3">
    <name type="scientific">Spermophilus dauricus</name>
    <name type="common">Daurian ground squirrel</name>
    <dbReference type="NCBI Taxonomy" id="99837"/>
    <lineage>
        <taxon>Eukaryota</taxon>
        <taxon>Metazoa</taxon>
        <taxon>Chordata</taxon>
        <taxon>Craniata</taxon>
        <taxon>Vertebrata</taxon>
        <taxon>Euteleostomi</taxon>
        <taxon>Mammalia</taxon>
        <taxon>Eutheria</taxon>
        <taxon>Euarchontoglires</taxon>
        <taxon>Glires</taxon>
        <taxon>Rodentia</taxon>
        <taxon>Sciuromorpha</taxon>
        <taxon>Sciuridae</taxon>
        <taxon>Xerinae</taxon>
        <taxon>Marmotini</taxon>
        <taxon>Spermophilus</taxon>
    </lineage>
</organism>
<feature type="region of interest" description="Disordered" evidence="1">
    <location>
        <begin position="1"/>
        <end position="81"/>
    </location>
</feature>
<feature type="compositionally biased region" description="Basic and acidic residues" evidence="1">
    <location>
        <begin position="29"/>
        <end position="39"/>
    </location>
</feature>
<reference evidence="2" key="1">
    <citation type="submission" date="2025-08" db="UniProtKB">
        <authorList>
            <consortium name="Ensembl"/>
        </authorList>
    </citation>
    <scope>IDENTIFICATION</scope>
</reference>
<evidence type="ECO:0000313" key="3">
    <source>
        <dbReference type="Proteomes" id="UP000694422"/>
    </source>
</evidence>
<name>A0A8C9UT46_SPEDA</name>
<accession>A0A8C9UT46</accession>
<sequence length="242" mass="27440">DPLFNRWPECLTSRSTYSSYSRRKRKNKKQEDPPEDQHPPHGQSLQKEEGAPGTENGAKETGDEAPEEGPSPGKTEPQKDAKALGLSWELSPPISKSFPVHLPSESSGDPSAFPYPSPLLAQVVHWPHQGVFWQFMDMKIEKRLVNVHKRYQSGQVFSPFQALTTSEMRRLVFPRDVPMSSDAQRVGPLSLQDIRLQDLPLSSTELGLEKDDKPHENRKRVNHPKTPLFPPIEKATKYNDMK</sequence>
<proteinExistence type="predicted"/>
<dbReference type="AlphaFoldDB" id="A0A8C9UT46"/>
<keyword evidence="3" id="KW-1185">Reference proteome</keyword>
<feature type="region of interest" description="Disordered" evidence="1">
    <location>
        <begin position="205"/>
        <end position="242"/>
    </location>
</feature>
<evidence type="ECO:0000313" key="2">
    <source>
        <dbReference type="Ensembl" id="ENSSDAP00000018854.1"/>
    </source>
</evidence>
<dbReference type="Ensembl" id="ENSSDAT00000021567.1">
    <property type="protein sequence ID" value="ENSSDAP00000018854.1"/>
    <property type="gene ID" value="ENSSDAG00000017200.1"/>
</dbReference>